<dbReference type="EMBL" id="CP017141">
    <property type="protein sequence ID" value="AOM78695.1"/>
    <property type="molecule type" value="Genomic_DNA"/>
</dbReference>
<proteinExistence type="predicted"/>
<sequence>MKKKLPVFGILLLFVITALLISTNVMANLWGIGTGQGYLIPEESSMISFKATQMNTGSGEYWLYGEDEHYYYSMMATSGLKPYVFISKEKAVSCDHFDKFDFKTWCQ</sequence>
<dbReference type="AlphaFoldDB" id="A0A1D7QJ48"/>
<gene>
    <name evidence="1" type="ORF">BFS30_16850</name>
</gene>
<organism evidence="1 2">
    <name type="scientific">Pedobacter steynii</name>
    <dbReference type="NCBI Taxonomy" id="430522"/>
    <lineage>
        <taxon>Bacteria</taxon>
        <taxon>Pseudomonadati</taxon>
        <taxon>Bacteroidota</taxon>
        <taxon>Sphingobacteriia</taxon>
        <taxon>Sphingobacteriales</taxon>
        <taxon>Sphingobacteriaceae</taxon>
        <taxon>Pedobacter</taxon>
    </lineage>
</organism>
<dbReference type="KEGG" id="psty:BFS30_16850"/>
<reference evidence="1 2" key="1">
    <citation type="submission" date="2016-08" db="EMBL/GenBank/DDBJ databases">
        <authorList>
            <person name="Seilhamer J.J."/>
        </authorList>
    </citation>
    <scope>NUCLEOTIDE SEQUENCE [LARGE SCALE GENOMIC DNA]</scope>
    <source>
        <strain evidence="1 2">DX4</strain>
    </source>
</reference>
<evidence type="ECO:0000313" key="1">
    <source>
        <dbReference type="EMBL" id="AOM78695.1"/>
    </source>
</evidence>
<name>A0A1D7QJ48_9SPHI</name>
<protein>
    <submittedName>
        <fullName evidence="1">Uncharacterized protein</fullName>
    </submittedName>
</protein>
<dbReference type="OrthoDB" id="1361963at2"/>
<dbReference type="Proteomes" id="UP000094313">
    <property type="component" value="Chromosome"/>
</dbReference>
<dbReference type="RefSeq" id="WP_069380359.1">
    <property type="nucleotide sequence ID" value="NZ_CP017141.1"/>
</dbReference>
<keyword evidence="2" id="KW-1185">Reference proteome</keyword>
<accession>A0A1D7QJ48</accession>
<evidence type="ECO:0000313" key="2">
    <source>
        <dbReference type="Proteomes" id="UP000094313"/>
    </source>
</evidence>